<dbReference type="EMBL" id="RHIB01000002">
    <property type="protein sequence ID" value="RNA67731.1"/>
    <property type="molecule type" value="Genomic_DNA"/>
</dbReference>
<dbReference type="Gene3D" id="3.30.70.1290">
    <property type="entry name" value="Transposase IS200-like"/>
    <property type="match status" value="1"/>
</dbReference>
<dbReference type="OrthoDB" id="9788881at2"/>
<dbReference type="AlphaFoldDB" id="A0A3M7TQN0"/>
<dbReference type="PANTHER" id="PTHR34322">
    <property type="entry name" value="TRANSPOSASE, Y1_TNP DOMAIN-CONTAINING"/>
    <property type="match status" value="1"/>
</dbReference>
<evidence type="ECO:0000313" key="2">
    <source>
        <dbReference type="EMBL" id="RNA67731.1"/>
    </source>
</evidence>
<accession>A0A3M7TQN0</accession>
<gene>
    <name evidence="2" type="ORF">EBO34_13525</name>
</gene>
<reference evidence="2 3" key="1">
    <citation type="submission" date="2018-10" db="EMBL/GenBank/DDBJ databases">
        <title>Bacillus Keqinensis sp. nov., a moderately halophilic bacterium isolated from a saline-alkaline lake.</title>
        <authorList>
            <person name="Wang H."/>
        </authorList>
    </citation>
    <scope>NUCLEOTIDE SEQUENCE [LARGE SCALE GENOMIC DNA]</scope>
    <source>
        <strain evidence="2 3">KQ-3</strain>
    </source>
</reference>
<dbReference type="InterPro" id="IPR036515">
    <property type="entry name" value="Transposase_17_sf"/>
</dbReference>
<sequence>MPQGARVKSRTGIYHMMWRGSSGQEIFHDDDDRTQFLEFVKRYKRRFNMKVYAWCLMNNHVHFLIKRRQ</sequence>
<dbReference type="InterPro" id="IPR002686">
    <property type="entry name" value="Transposase_17"/>
</dbReference>
<organism evidence="2 3">
    <name type="scientific">Alteribacter keqinensis</name>
    <dbReference type="NCBI Taxonomy" id="2483800"/>
    <lineage>
        <taxon>Bacteria</taxon>
        <taxon>Bacillati</taxon>
        <taxon>Bacillota</taxon>
        <taxon>Bacilli</taxon>
        <taxon>Bacillales</taxon>
        <taxon>Bacillaceae</taxon>
        <taxon>Alteribacter</taxon>
    </lineage>
</organism>
<dbReference type="Proteomes" id="UP000278746">
    <property type="component" value="Unassembled WGS sequence"/>
</dbReference>
<dbReference type="GO" id="GO:0006313">
    <property type="term" value="P:DNA transposition"/>
    <property type="evidence" value="ECO:0007669"/>
    <property type="project" value="InterPro"/>
</dbReference>
<proteinExistence type="predicted"/>
<keyword evidence="3" id="KW-1185">Reference proteome</keyword>
<dbReference type="GO" id="GO:0003677">
    <property type="term" value="F:DNA binding"/>
    <property type="evidence" value="ECO:0007669"/>
    <property type="project" value="InterPro"/>
</dbReference>
<dbReference type="GO" id="GO:0004803">
    <property type="term" value="F:transposase activity"/>
    <property type="evidence" value="ECO:0007669"/>
    <property type="project" value="InterPro"/>
</dbReference>
<evidence type="ECO:0000259" key="1">
    <source>
        <dbReference type="Pfam" id="PF01797"/>
    </source>
</evidence>
<dbReference type="Pfam" id="PF01797">
    <property type="entry name" value="Y1_Tnp"/>
    <property type="match status" value="1"/>
</dbReference>
<name>A0A3M7TQN0_9BACI</name>
<protein>
    <recommendedName>
        <fullName evidence="1">Transposase IS200-like domain-containing protein</fullName>
    </recommendedName>
</protein>
<dbReference type="PANTHER" id="PTHR34322:SF2">
    <property type="entry name" value="TRANSPOSASE IS200-LIKE DOMAIN-CONTAINING PROTEIN"/>
    <property type="match status" value="1"/>
</dbReference>
<comment type="caution">
    <text evidence="2">The sequence shown here is derived from an EMBL/GenBank/DDBJ whole genome shotgun (WGS) entry which is preliminary data.</text>
</comment>
<feature type="domain" description="Transposase IS200-like" evidence="1">
    <location>
        <begin position="13"/>
        <end position="66"/>
    </location>
</feature>
<evidence type="ECO:0000313" key="3">
    <source>
        <dbReference type="Proteomes" id="UP000278746"/>
    </source>
</evidence>
<dbReference type="SUPFAM" id="SSF143422">
    <property type="entry name" value="Transposase IS200-like"/>
    <property type="match status" value="1"/>
</dbReference>